<gene>
    <name evidence="2" type="ORF">I41_45130</name>
</gene>
<organism evidence="2 3">
    <name type="scientific">Lacipirellula limnantheis</name>
    <dbReference type="NCBI Taxonomy" id="2528024"/>
    <lineage>
        <taxon>Bacteria</taxon>
        <taxon>Pseudomonadati</taxon>
        <taxon>Planctomycetota</taxon>
        <taxon>Planctomycetia</taxon>
        <taxon>Pirellulales</taxon>
        <taxon>Lacipirellulaceae</taxon>
        <taxon>Lacipirellula</taxon>
    </lineage>
</organism>
<evidence type="ECO:0000313" key="2">
    <source>
        <dbReference type="EMBL" id="QDT75303.1"/>
    </source>
</evidence>
<evidence type="ECO:0000313" key="3">
    <source>
        <dbReference type="Proteomes" id="UP000317909"/>
    </source>
</evidence>
<dbReference type="AlphaFoldDB" id="A0A517U3W1"/>
<dbReference type="Proteomes" id="UP000317909">
    <property type="component" value="Chromosome"/>
</dbReference>
<protein>
    <submittedName>
        <fullName evidence="2">Uncharacterized protein</fullName>
    </submittedName>
</protein>
<reference evidence="2 3" key="1">
    <citation type="submission" date="2019-02" db="EMBL/GenBank/DDBJ databases">
        <title>Deep-cultivation of Planctomycetes and their phenomic and genomic characterization uncovers novel biology.</title>
        <authorList>
            <person name="Wiegand S."/>
            <person name="Jogler M."/>
            <person name="Boedeker C."/>
            <person name="Pinto D."/>
            <person name="Vollmers J."/>
            <person name="Rivas-Marin E."/>
            <person name="Kohn T."/>
            <person name="Peeters S.H."/>
            <person name="Heuer A."/>
            <person name="Rast P."/>
            <person name="Oberbeckmann S."/>
            <person name="Bunk B."/>
            <person name="Jeske O."/>
            <person name="Meyerdierks A."/>
            <person name="Storesund J.E."/>
            <person name="Kallscheuer N."/>
            <person name="Luecker S."/>
            <person name="Lage O.M."/>
            <person name="Pohl T."/>
            <person name="Merkel B.J."/>
            <person name="Hornburger P."/>
            <person name="Mueller R.-W."/>
            <person name="Bruemmer F."/>
            <person name="Labrenz M."/>
            <person name="Spormann A.M."/>
            <person name="Op den Camp H."/>
            <person name="Overmann J."/>
            <person name="Amann R."/>
            <person name="Jetten M.S.M."/>
            <person name="Mascher T."/>
            <person name="Medema M.H."/>
            <person name="Devos D.P."/>
            <person name="Kaster A.-K."/>
            <person name="Ovreas L."/>
            <person name="Rohde M."/>
            <person name="Galperin M.Y."/>
            <person name="Jogler C."/>
        </authorList>
    </citation>
    <scope>NUCLEOTIDE SEQUENCE [LARGE SCALE GENOMIC DNA]</scope>
    <source>
        <strain evidence="2 3">I41</strain>
    </source>
</reference>
<name>A0A517U3W1_9BACT</name>
<dbReference type="RefSeq" id="WP_145434973.1">
    <property type="nucleotide sequence ID" value="NZ_CP036339.1"/>
</dbReference>
<evidence type="ECO:0000256" key="1">
    <source>
        <dbReference type="SAM" id="MobiDB-lite"/>
    </source>
</evidence>
<dbReference type="OrthoDB" id="1495257at2"/>
<dbReference type="EMBL" id="CP036339">
    <property type="protein sequence ID" value="QDT75303.1"/>
    <property type="molecule type" value="Genomic_DNA"/>
</dbReference>
<dbReference type="KEGG" id="llh:I41_45130"/>
<feature type="region of interest" description="Disordered" evidence="1">
    <location>
        <begin position="1"/>
        <end position="23"/>
    </location>
</feature>
<keyword evidence="3" id="KW-1185">Reference proteome</keyword>
<sequence>MTDHDRSTAKHTAAGGPLDKRLGNCPQCAGSLKEGIVAIHGTWWSGLFVGWSYENLWFRPHGGQEAAALQSGESRGGWRCEACGFVGVAAPERGVGLPGNKYFGWRSERLRE</sequence>
<accession>A0A517U3W1</accession>
<proteinExistence type="predicted"/>